<accession>A0A8S5PBV4</accession>
<name>A0A8S5PBV4_9CAUD</name>
<organism evidence="1">
    <name type="scientific">Siphoviridae sp. ct0UO21</name>
    <dbReference type="NCBI Taxonomy" id="2825293"/>
    <lineage>
        <taxon>Viruses</taxon>
        <taxon>Duplodnaviria</taxon>
        <taxon>Heunggongvirae</taxon>
        <taxon>Uroviricota</taxon>
        <taxon>Caudoviricetes</taxon>
    </lineage>
</organism>
<reference evidence="1" key="1">
    <citation type="journal article" date="2021" name="Proc. Natl. Acad. Sci. U.S.A.">
        <title>A Catalog of Tens of Thousands of Viruses from Human Metagenomes Reveals Hidden Associations with Chronic Diseases.</title>
        <authorList>
            <person name="Tisza M.J."/>
            <person name="Buck C.B."/>
        </authorList>
    </citation>
    <scope>NUCLEOTIDE SEQUENCE</scope>
    <source>
        <strain evidence="1">Ct0UO21</strain>
    </source>
</reference>
<proteinExistence type="predicted"/>
<evidence type="ECO:0000313" key="1">
    <source>
        <dbReference type="EMBL" id="DAE04550.1"/>
    </source>
</evidence>
<protein>
    <submittedName>
        <fullName evidence="1">Uncharacterized protein</fullName>
    </submittedName>
</protein>
<sequence>MWANATAYTTAKKTYKETGITEVCIKGVSLPTDAGFDVGAHIIVEGVAK</sequence>
<dbReference type="EMBL" id="BK015390">
    <property type="protein sequence ID" value="DAE04550.1"/>
    <property type="molecule type" value="Genomic_DNA"/>
</dbReference>